<sequence>MRKTVYILCAAIILVALSLFNLSLYVTKGKPERSKKVLGTETAVYREIYYWKGLLEANPQYLEGWLELAKIEYSIGNYEEAKNAISKASEINPNSEELKKVRKLINF</sequence>
<dbReference type="InterPro" id="IPR019734">
    <property type="entry name" value="TPR_rpt"/>
</dbReference>
<comment type="caution">
    <text evidence="3">The sequence shown here is derived from an EMBL/GenBank/DDBJ whole genome shotgun (WGS) entry which is preliminary data.</text>
</comment>
<feature type="repeat" description="TPR" evidence="1">
    <location>
        <begin position="62"/>
        <end position="95"/>
    </location>
</feature>
<accession>A0A1F8BIR9</accession>
<feature type="transmembrane region" description="Helical" evidence="2">
    <location>
        <begin position="6"/>
        <end position="26"/>
    </location>
</feature>
<name>A0A1F8BIR9_9BACT</name>
<dbReference type="Proteomes" id="UP000176725">
    <property type="component" value="Unassembled WGS sequence"/>
</dbReference>
<keyword evidence="2" id="KW-1133">Transmembrane helix</keyword>
<dbReference type="PROSITE" id="PS50005">
    <property type="entry name" value="TPR"/>
    <property type="match status" value="1"/>
</dbReference>
<evidence type="ECO:0000256" key="1">
    <source>
        <dbReference type="PROSITE-ProRule" id="PRU00339"/>
    </source>
</evidence>
<gene>
    <name evidence="3" type="ORF">A2893_00375</name>
</gene>
<dbReference type="SUPFAM" id="SSF48452">
    <property type="entry name" value="TPR-like"/>
    <property type="match status" value="1"/>
</dbReference>
<keyword evidence="1" id="KW-0802">TPR repeat</keyword>
<dbReference type="EMBL" id="MGHH01000014">
    <property type="protein sequence ID" value="OGM63951.1"/>
    <property type="molecule type" value="Genomic_DNA"/>
</dbReference>
<keyword evidence="2" id="KW-0812">Transmembrane</keyword>
<reference evidence="3 4" key="1">
    <citation type="journal article" date="2016" name="Nat. Commun.">
        <title>Thousands of microbial genomes shed light on interconnected biogeochemical processes in an aquifer system.</title>
        <authorList>
            <person name="Anantharaman K."/>
            <person name="Brown C.T."/>
            <person name="Hug L.A."/>
            <person name="Sharon I."/>
            <person name="Castelle C.J."/>
            <person name="Probst A.J."/>
            <person name="Thomas B.C."/>
            <person name="Singh A."/>
            <person name="Wilkins M.J."/>
            <person name="Karaoz U."/>
            <person name="Brodie E.L."/>
            <person name="Williams K.H."/>
            <person name="Hubbard S.S."/>
            <person name="Banfield J.F."/>
        </authorList>
    </citation>
    <scope>NUCLEOTIDE SEQUENCE [LARGE SCALE GENOMIC DNA]</scope>
</reference>
<keyword evidence="2" id="KW-0472">Membrane</keyword>
<dbReference type="InterPro" id="IPR011990">
    <property type="entry name" value="TPR-like_helical_dom_sf"/>
</dbReference>
<proteinExistence type="predicted"/>
<dbReference type="AlphaFoldDB" id="A0A1F8BIR9"/>
<dbReference type="Pfam" id="PF14559">
    <property type="entry name" value="TPR_19"/>
    <property type="match status" value="1"/>
</dbReference>
<evidence type="ECO:0000256" key="2">
    <source>
        <dbReference type="SAM" id="Phobius"/>
    </source>
</evidence>
<dbReference type="SMART" id="SM00028">
    <property type="entry name" value="TPR"/>
    <property type="match status" value="1"/>
</dbReference>
<organism evidence="3 4">
    <name type="scientific">Candidatus Woesebacteria bacterium RIFCSPLOWO2_01_FULL_39_25</name>
    <dbReference type="NCBI Taxonomy" id="1802521"/>
    <lineage>
        <taxon>Bacteria</taxon>
        <taxon>Candidatus Woeseibacteriota</taxon>
    </lineage>
</organism>
<evidence type="ECO:0000313" key="3">
    <source>
        <dbReference type="EMBL" id="OGM63951.1"/>
    </source>
</evidence>
<dbReference type="Gene3D" id="1.25.40.10">
    <property type="entry name" value="Tetratricopeptide repeat domain"/>
    <property type="match status" value="1"/>
</dbReference>
<evidence type="ECO:0000313" key="4">
    <source>
        <dbReference type="Proteomes" id="UP000176725"/>
    </source>
</evidence>
<protein>
    <submittedName>
        <fullName evidence="3">Uncharacterized protein</fullName>
    </submittedName>
</protein>